<proteinExistence type="predicted"/>
<comment type="caution">
    <text evidence="2">The sequence shown here is derived from an EMBL/GenBank/DDBJ whole genome shotgun (WGS) entry which is preliminary data.</text>
</comment>
<dbReference type="Proteomes" id="UP000273159">
    <property type="component" value="Unassembled WGS sequence"/>
</dbReference>
<name>A0A3B0F121_PSEPS</name>
<reference evidence="3" key="2">
    <citation type="submission" date="2018-10" db="EMBL/GenBank/DDBJ databases">
        <authorList>
            <person name="Wang Y."/>
            <person name="Wang J."/>
            <person name="Yang X."/>
            <person name="Wang Z."/>
            <person name="Huang Y."/>
        </authorList>
    </citation>
    <scope>NUCLEOTIDE SEQUENCE [LARGE SCALE GENOMIC DNA]</scope>
    <source>
        <strain evidence="3">J015</strain>
    </source>
</reference>
<reference evidence="2 3" key="1">
    <citation type="submission" date="2018-10" db="EMBL/GenBank/DDBJ databases">
        <title>Genome-guide identification and characterization of bacteria that degrade polycyclic aromatic hydrocarbons and resist hexavalent chromium simultaneously.</title>
        <authorList>
            <person name="Feng H."/>
        </authorList>
    </citation>
    <scope>NUCLEOTIDE SEQUENCE [LARGE SCALE GENOMIC DNA]</scope>
    <source>
        <strain evidence="2 3">J015</strain>
    </source>
</reference>
<accession>A0A3B0F121</accession>
<feature type="region of interest" description="Disordered" evidence="1">
    <location>
        <begin position="1"/>
        <end position="23"/>
    </location>
</feature>
<evidence type="ECO:0000313" key="3">
    <source>
        <dbReference type="Proteomes" id="UP000273159"/>
    </source>
</evidence>
<dbReference type="AlphaFoldDB" id="A0A3B0F121"/>
<gene>
    <name evidence="2" type="ORF">D7Z96_18020</name>
</gene>
<dbReference type="EMBL" id="RBNH01000021">
    <property type="protein sequence ID" value="RKO20716.1"/>
    <property type="molecule type" value="Genomic_DNA"/>
</dbReference>
<protein>
    <submittedName>
        <fullName evidence="2">Uncharacterized protein</fullName>
    </submittedName>
</protein>
<evidence type="ECO:0000256" key="1">
    <source>
        <dbReference type="SAM" id="MobiDB-lite"/>
    </source>
</evidence>
<sequence>MTFGSFPPGATPSTVDSTIRDDGRGTMSIDIEIGTSLSNEDAAHFAAKTEAITSAMQRVREQHAAYSWVRTDEIRCRGCSASLDVPRLASTKASADKAFQAHQSAQLDALLAAEGRPGAGS</sequence>
<evidence type="ECO:0000313" key="2">
    <source>
        <dbReference type="EMBL" id="RKO20716.1"/>
    </source>
</evidence>
<organism evidence="2 3">
    <name type="scientific">Pseudarthrobacter phenanthrenivorans</name>
    <name type="common">Arthrobacter phenanthrenivorans</name>
    <dbReference type="NCBI Taxonomy" id="361575"/>
    <lineage>
        <taxon>Bacteria</taxon>
        <taxon>Bacillati</taxon>
        <taxon>Actinomycetota</taxon>
        <taxon>Actinomycetes</taxon>
        <taxon>Micrococcales</taxon>
        <taxon>Micrococcaceae</taxon>
        <taxon>Pseudarthrobacter</taxon>
    </lineage>
</organism>